<dbReference type="InterPro" id="IPR005135">
    <property type="entry name" value="Endo/exonuclease/phosphatase"/>
</dbReference>
<keyword evidence="3" id="KW-1185">Reference proteome</keyword>
<protein>
    <recommendedName>
        <fullName evidence="1">Endonuclease/exonuclease/phosphatase domain-containing protein</fullName>
    </recommendedName>
</protein>
<feature type="domain" description="Endonuclease/exonuclease/phosphatase" evidence="1">
    <location>
        <begin position="62"/>
        <end position="136"/>
    </location>
</feature>
<reference evidence="2 3" key="1">
    <citation type="journal article" date="2019" name="Sci. Rep.">
        <title>Orb-weaving spider Araneus ventricosus genome elucidates the spidroin gene catalogue.</title>
        <authorList>
            <person name="Kono N."/>
            <person name="Nakamura H."/>
            <person name="Ohtoshi R."/>
            <person name="Moran D.A.P."/>
            <person name="Shinohara A."/>
            <person name="Yoshida Y."/>
            <person name="Fujiwara M."/>
            <person name="Mori M."/>
            <person name="Tomita M."/>
            <person name="Arakawa K."/>
        </authorList>
    </citation>
    <scope>NUCLEOTIDE SEQUENCE [LARGE SCALE GENOMIC DNA]</scope>
</reference>
<comment type="caution">
    <text evidence="2">The sequence shown here is derived from an EMBL/GenBank/DDBJ whole genome shotgun (WGS) entry which is preliminary data.</text>
</comment>
<evidence type="ECO:0000313" key="2">
    <source>
        <dbReference type="EMBL" id="GBM35020.1"/>
    </source>
</evidence>
<accession>A0A4Y2F0G3</accession>
<dbReference type="Pfam" id="PF14529">
    <property type="entry name" value="Exo_endo_phos_2"/>
    <property type="match status" value="1"/>
</dbReference>
<evidence type="ECO:0000259" key="1">
    <source>
        <dbReference type="Pfam" id="PF14529"/>
    </source>
</evidence>
<name>A0A4Y2F0G3_ARAVE</name>
<dbReference type="Gene3D" id="3.60.10.10">
    <property type="entry name" value="Endonuclease/exonuclease/phosphatase"/>
    <property type="match status" value="1"/>
</dbReference>
<dbReference type="EMBL" id="BGPR01000773">
    <property type="protein sequence ID" value="GBM35020.1"/>
    <property type="molecule type" value="Genomic_DNA"/>
</dbReference>
<dbReference type="Proteomes" id="UP000499080">
    <property type="component" value="Unassembled WGS sequence"/>
</dbReference>
<dbReference type="PANTHER" id="PTHR33273">
    <property type="entry name" value="DOMAIN-CONTAINING PROTEIN, PUTATIVE-RELATED"/>
    <property type="match status" value="1"/>
</dbReference>
<dbReference type="AlphaFoldDB" id="A0A4Y2F0G3"/>
<gene>
    <name evidence="2" type="ORF">AVEN_240376_1</name>
</gene>
<dbReference type="PANTHER" id="PTHR33273:SF4">
    <property type="entry name" value="ENDONUCLEASE_EXONUCLEASE_PHOSPHATASE DOMAIN-CONTAINING PROTEIN"/>
    <property type="match status" value="1"/>
</dbReference>
<organism evidence="2 3">
    <name type="scientific">Araneus ventricosus</name>
    <name type="common">Orbweaver spider</name>
    <name type="synonym">Epeira ventricosa</name>
    <dbReference type="NCBI Taxonomy" id="182803"/>
    <lineage>
        <taxon>Eukaryota</taxon>
        <taxon>Metazoa</taxon>
        <taxon>Ecdysozoa</taxon>
        <taxon>Arthropoda</taxon>
        <taxon>Chelicerata</taxon>
        <taxon>Arachnida</taxon>
        <taxon>Araneae</taxon>
        <taxon>Araneomorphae</taxon>
        <taxon>Entelegynae</taxon>
        <taxon>Araneoidea</taxon>
        <taxon>Araneidae</taxon>
        <taxon>Araneus</taxon>
    </lineage>
</organism>
<dbReference type="InterPro" id="IPR036691">
    <property type="entry name" value="Endo/exonu/phosph_ase_sf"/>
</dbReference>
<dbReference type="SUPFAM" id="SSF56219">
    <property type="entry name" value="DNase I-like"/>
    <property type="match status" value="1"/>
</dbReference>
<dbReference type="OrthoDB" id="6436865at2759"/>
<evidence type="ECO:0000313" key="3">
    <source>
        <dbReference type="Proteomes" id="UP000499080"/>
    </source>
</evidence>
<dbReference type="GO" id="GO:0003824">
    <property type="term" value="F:catalytic activity"/>
    <property type="evidence" value="ECO:0007669"/>
    <property type="project" value="InterPro"/>
</dbReference>
<proteinExistence type="predicted"/>
<sequence>MYIRDNNTVNFRDYSTFSNTSSRTRVSGGVALAVANDIPSSCLNLNTNLQALAVRMHIKSLITLCSLYIPPHHIIHQTELNNLISQLPSPFLILGDFNGHSPLLGGTETNSRGRQIEQLLADHSIYLLKNYEKTRFHLPTQIFH</sequence>